<dbReference type="GO" id="GO:0008289">
    <property type="term" value="F:lipid binding"/>
    <property type="evidence" value="ECO:0007669"/>
    <property type="project" value="TreeGrafter"/>
</dbReference>
<evidence type="ECO:0000313" key="4">
    <source>
        <dbReference type="EMBL" id="CDH61319.1"/>
    </source>
</evidence>
<feature type="compositionally biased region" description="Low complexity" evidence="2">
    <location>
        <begin position="469"/>
        <end position="491"/>
    </location>
</feature>
<feature type="compositionally biased region" description="Polar residues" evidence="2">
    <location>
        <begin position="588"/>
        <end position="597"/>
    </location>
</feature>
<dbReference type="AlphaFoldDB" id="A0A068SGA6"/>
<dbReference type="GO" id="GO:0070941">
    <property type="term" value="P:eisosome assembly"/>
    <property type="evidence" value="ECO:0007669"/>
    <property type="project" value="TreeGrafter"/>
</dbReference>
<dbReference type="InterPro" id="IPR027267">
    <property type="entry name" value="AH/BAR_dom_sf"/>
</dbReference>
<dbReference type="InterPro" id="IPR028245">
    <property type="entry name" value="PIL1/LSP1"/>
</dbReference>
<organism evidence="4 5">
    <name type="scientific">Lichtheimia corymbifera JMRC:FSU:9682</name>
    <dbReference type="NCBI Taxonomy" id="1263082"/>
    <lineage>
        <taxon>Eukaryota</taxon>
        <taxon>Fungi</taxon>
        <taxon>Fungi incertae sedis</taxon>
        <taxon>Mucoromycota</taxon>
        <taxon>Mucoromycotina</taxon>
        <taxon>Mucoromycetes</taxon>
        <taxon>Mucorales</taxon>
        <taxon>Lichtheimiaceae</taxon>
        <taxon>Lichtheimia</taxon>
    </lineage>
</organism>
<feature type="compositionally biased region" description="Low complexity" evidence="2">
    <location>
        <begin position="315"/>
        <end position="335"/>
    </location>
</feature>
<dbReference type="PANTHER" id="PTHR31962">
    <property type="entry name" value="SPHINGOLIPID LONG CHAIN BASE-RESPONSIVE PROTEIN PIL1"/>
    <property type="match status" value="1"/>
</dbReference>
<feature type="compositionally biased region" description="Polar residues" evidence="2">
    <location>
        <begin position="442"/>
        <end position="457"/>
    </location>
</feature>
<evidence type="ECO:0000256" key="1">
    <source>
        <dbReference type="SAM" id="Coils"/>
    </source>
</evidence>
<sequence>MNFKDLQFSLGKLTNEAYSHLARKNPLQKQDTKTLSQWIFEERNELYVMRMLAYHHSETNKAMEAWIREECSGEKAKENKDLEDIGNKLLVLLRKQTEIEEAYAAKYQQYRRAIKAIREREDRLTDIREKKRALQGRIGTLNRSNSKSPKLREFTRELKSLEKDTHDIEMEMSDFKRFALREAFYLRFNAMHEMAEKQAIIAGFGKYIVDLVDIEPTPAGEEHRRPYDKGQQAAQILADALMALETWEPAEGLERPTLAEGLATTGDESSISLPPHGEDEGSASSSSAAAGGLATTTAASSSSPPPELPPRENNSKAAEAASERAAATGVGATTGDLKTGDEKDIDYDQLDLYGPPPAYTATEEDVPYSPMNSDEPPVIDPTIANKQPVAHDRPHTPVTLTDNASPAPEQQQPEDEAPSAAPAMETRPSQDKYLDESEEENTQQQQLQPPSRASSIPQHVLGLAYSQSPQPVHQELHQQQQSSGYGSPQQPFMNQSRPAGPWRDPTGSMYSQASTAPNYYQYNYSQLYRQVSRHQRQAPPQIPYAQFQQQYQQRQRVDAGGFRIPPPPQPTSTSSSSRYPTADEEKQSLAQRYNSTQ</sequence>
<feature type="region of interest" description="Disordered" evidence="2">
    <location>
        <begin position="265"/>
        <end position="513"/>
    </location>
</feature>
<dbReference type="OrthoDB" id="5599269at2759"/>
<dbReference type="Gene3D" id="1.20.1270.60">
    <property type="entry name" value="Arfaptin homology (AH) domain/BAR domain"/>
    <property type="match status" value="1"/>
</dbReference>
<dbReference type="VEuPathDB" id="FungiDB:LCOR_12097.1"/>
<evidence type="ECO:0000313" key="3">
    <source>
        <dbReference type="EMBL" id="CDH60609.1"/>
    </source>
</evidence>
<comment type="caution">
    <text evidence="4">The sequence shown here is derived from an EMBL/GenBank/DDBJ whole genome shotgun (WGS) entry which is preliminary data.</text>
</comment>
<dbReference type="EMBL" id="CBTN010000099">
    <property type="protein sequence ID" value="CDH60609.1"/>
    <property type="molecule type" value="Genomic_DNA"/>
</dbReference>
<feature type="compositionally biased region" description="Low complexity" evidence="2">
    <location>
        <begin position="282"/>
        <end position="302"/>
    </location>
</feature>
<reference evidence="4 5" key="1">
    <citation type="submission" date="2013-08" db="EMBL/GenBank/DDBJ databases">
        <title>Gene expansion shapes genome architecture in the human pathogen Lichtheimia corymbifera: an evolutionary genomics analysis in the ancient terrestrial Mucorales (Mucoromycotina).</title>
        <authorList>
            <person name="Schwartze V.U."/>
            <person name="Winter S."/>
            <person name="Shelest E."/>
            <person name="Marcet-Houben M."/>
            <person name="Horn F."/>
            <person name="Wehner S."/>
            <person name="Hoffmann K."/>
            <person name="Riege K."/>
            <person name="Sammeth M."/>
            <person name="Nowrousian M."/>
            <person name="Valiante V."/>
            <person name="Linde J."/>
            <person name="Jacobsen I.D."/>
            <person name="Marz M."/>
            <person name="Brakhage A.A."/>
            <person name="Gabaldon T."/>
            <person name="Bocker S."/>
            <person name="Voigt K."/>
        </authorList>
    </citation>
    <scope>NUCLEOTIDE SEQUENCE [LARGE SCALE GENOMIC DNA]</scope>
    <source>
        <strain evidence="4">FSU 9682</strain>
        <strain evidence="5">JMRC:FSU:9682</strain>
    </source>
</reference>
<dbReference type="EMBL" id="CBTN010000172">
    <property type="protein sequence ID" value="CDH61319.1"/>
    <property type="molecule type" value="Genomic_DNA"/>
</dbReference>
<evidence type="ECO:0000313" key="5">
    <source>
        <dbReference type="Proteomes" id="UP000027586"/>
    </source>
</evidence>
<dbReference type="STRING" id="1263082.A0A068SGA6"/>
<dbReference type="Proteomes" id="UP000027586">
    <property type="component" value="Unassembled WGS sequence"/>
</dbReference>
<proteinExistence type="predicted"/>
<feature type="coiled-coil region" evidence="1">
    <location>
        <begin position="100"/>
        <end position="171"/>
    </location>
</feature>
<dbReference type="GO" id="GO:0006897">
    <property type="term" value="P:endocytosis"/>
    <property type="evidence" value="ECO:0007669"/>
    <property type="project" value="TreeGrafter"/>
</dbReference>
<protein>
    <recommendedName>
        <fullName evidence="6">Eisosome component PIL1-domain-containing protein</fullName>
    </recommendedName>
</protein>
<dbReference type="GO" id="GO:0036286">
    <property type="term" value="C:eisosome filament"/>
    <property type="evidence" value="ECO:0007669"/>
    <property type="project" value="TreeGrafter"/>
</dbReference>
<dbReference type="GO" id="GO:0005886">
    <property type="term" value="C:plasma membrane"/>
    <property type="evidence" value="ECO:0007669"/>
    <property type="project" value="TreeGrafter"/>
</dbReference>
<feature type="compositionally biased region" description="Low complexity" evidence="2">
    <location>
        <begin position="537"/>
        <end position="554"/>
    </location>
</feature>
<accession>A0A068SGA6</accession>
<evidence type="ECO:0000256" key="2">
    <source>
        <dbReference type="SAM" id="MobiDB-lite"/>
    </source>
</evidence>
<name>A0A068SGA6_9FUNG</name>
<dbReference type="VEuPathDB" id="FungiDB:LCOR_11391.1"/>
<feature type="region of interest" description="Disordered" evidence="2">
    <location>
        <begin position="531"/>
        <end position="597"/>
    </location>
</feature>
<keyword evidence="5" id="KW-1185">Reference proteome</keyword>
<dbReference type="Pfam" id="PF13805">
    <property type="entry name" value="Pil1"/>
    <property type="match status" value="1"/>
</dbReference>
<keyword evidence="1" id="KW-0175">Coiled coil</keyword>
<evidence type="ECO:0008006" key="6">
    <source>
        <dbReference type="Google" id="ProtNLM"/>
    </source>
</evidence>
<gene>
    <name evidence="3" type="ORF">LCOR_11391.1</name>
    <name evidence="4" type="ORF">LCOR_12097.1</name>
</gene>
<feature type="compositionally biased region" description="Polar residues" evidence="2">
    <location>
        <begin position="398"/>
        <end position="411"/>
    </location>
</feature>
<dbReference type="PANTHER" id="PTHR31962:SF1">
    <property type="entry name" value="SPHINGOLIPID LONG CHAIN BASE-RESPONSIVE PROTEIN PIL1"/>
    <property type="match status" value="1"/>
</dbReference>